<dbReference type="RefSeq" id="WP_307855481.1">
    <property type="nucleotide sequence ID" value="NZ_JAGINW010000001.1"/>
</dbReference>
<dbReference type="CDD" id="cd00093">
    <property type="entry name" value="HTH_XRE"/>
    <property type="match status" value="1"/>
</dbReference>
<dbReference type="Proteomes" id="UP001519332">
    <property type="component" value="Unassembled WGS sequence"/>
</dbReference>
<organism evidence="2 3">
    <name type="scientific">Kibdelosporangium banguiense</name>
    <dbReference type="NCBI Taxonomy" id="1365924"/>
    <lineage>
        <taxon>Bacteria</taxon>
        <taxon>Bacillati</taxon>
        <taxon>Actinomycetota</taxon>
        <taxon>Actinomycetes</taxon>
        <taxon>Pseudonocardiales</taxon>
        <taxon>Pseudonocardiaceae</taxon>
        <taxon>Kibdelosporangium</taxon>
    </lineage>
</organism>
<dbReference type="PANTHER" id="PTHR35010:SF2">
    <property type="entry name" value="BLL4672 PROTEIN"/>
    <property type="match status" value="1"/>
</dbReference>
<dbReference type="Pfam" id="PF13560">
    <property type="entry name" value="HTH_31"/>
    <property type="match status" value="1"/>
</dbReference>
<evidence type="ECO:0000313" key="3">
    <source>
        <dbReference type="Proteomes" id="UP001519332"/>
    </source>
</evidence>
<comment type="caution">
    <text evidence="2">The sequence shown here is derived from an EMBL/GenBank/DDBJ whole genome shotgun (WGS) entry which is preliminary data.</text>
</comment>
<sequence length="286" mass="31568">MDHRAETRTFLQSRRAKITPEQAGLFAGGERRVAGLRRGEVAMLAGVSVEYYTRMERGHLGGVSEGVLDAIARALRLDDAERAHLFDLARAANTTAARRRKPVQPTVRPSVQRILDALTRVPAFVRNNRFDIVATNSLGRALYSEMFAGSVGSVNILRFIFLDSRATRFYVDWERNARNSVGALRVEVGKNLHDRELSNVVGELATQSDAFRTMWAEHDVHVYLPGAKRVRHPDVGELELAHEIMALPGDEGLVMCTYSAEAGSASEDGLKLLESWSATTGSAGHR</sequence>
<dbReference type="Pfam" id="PF17765">
    <property type="entry name" value="MLTR_LBD"/>
    <property type="match status" value="1"/>
</dbReference>
<evidence type="ECO:0000259" key="1">
    <source>
        <dbReference type="PROSITE" id="PS50943"/>
    </source>
</evidence>
<feature type="domain" description="HTH cro/C1-type" evidence="1">
    <location>
        <begin position="31"/>
        <end position="82"/>
    </location>
</feature>
<dbReference type="InterPro" id="IPR010982">
    <property type="entry name" value="Lambda_DNA-bd_dom_sf"/>
</dbReference>
<name>A0ABS4TVD8_9PSEU</name>
<keyword evidence="3" id="KW-1185">Reference proteome</keyword>
<dbReference type="Gene3D" id="3.30.450.180">
    <property type="match status" value="1"/>
</dbReference>
<gene>
    <name evidence="2" type="ORF">JOF56_008281</name>
</gene>
<evidence type="ECO:0000313" key="2">
    <source>
        <dbReference type="EMBL" id="MBP2327896.1"/>
    </source>
</evidence>
<proteinExistence type="predicted"/>
<dbReference type="InterPro" id="IPR041413">
    <property type="entry name" value="MLTR_LBD"/>
</dbReference>
<dbReference type="PROSITE" id="PS50943">
    <property type="entry name" value="HTH_CROC1"/>
    <property type="match status" value="1"/>
</dbReference>
<accession>A0ABS4TVD8</accession>
<reference evidence="2 3" key="1">
    <citation type="submission" date="2021-03" db="EMBL/GenBank/DDBJ databases">
        <title>Sequencing the genomes of 1000 actinobacteria strains.</title>
        <authorList>
            <person name="Klenk H.-P."/>
        </authorList>
    </citation>
    <scope>NUCLEOTIDE SEQUENCE [LARGE SCALE GENOMIC DNA]</scope>
    <source>
        <strain evidence="2 3">DSM 46670</strain>
    </source>
</reference>
<dbReference type="PANTHER" id="PTHR35010">
    <property type="entry name" value="BLL4672 PROTEIN-RELATED"/>
    <property type="match status" value="1"/>
</dbReference>
<dbReference type="EMBL" id="JAGINW010000001">
    <property type="protein sequence ID" value="MBP2327896.1"/>
    <property type="molecule type" value="Genomic_DNA"/>
</dbReference>
<dbReference type="SUPFAM" id="SSF47413">
    <property type="entry name" value="lambda repressor-like DNA-binding domains"/>
    <property type="match status" value="1"/>
</dbReference>
<protein>
    <submittedName>
        <fullName evidence="2">Transcriptional regulator with XRE-family HTH domain</fullName>
    </submittedName>
</protein>
<dbReference type="Gene3D" id="1.10.260.40">
    <property type="entry name" value="lambda repressor-like DNA-binding domains"/>
    <property type="match status" value="1"/>
</dbReference>
<dbReference type="InterPro" id="IPR001387">
    <property type="entry name" value="Cro/C1-type_HTH"/>
</dbReference>
<dbReference type="SMART" id="SM00530">
    <property type="entry name" value="HTH_XRE"/>
    <property type="match status" value="1"/>
</dbReference>